<evidence type="ECO:0000313" key="2">
    <source>
        <dbReference type="Proteomes" id="UP000593719"/>
    </source>
</evidence>
<organism evidence="1 2">
    <name type="scientific">Sulfurimonas sediminis</name>
    <dbReference type="NCBI Taxonomy" id="2590020"/>
    <lineage>
        <taxon>Bacteria</taxon>
        <taxon>Pseudomonadati</taxon>
        <taxon>Campylobacterota</taxon>
        <taxon>Epsilonproteobacteria</taxon>
        <taxon>Campylobacterales</taxon>
        <taxon>Sulfurimonadaceae</taxon>
        <taxon>Sulfurimonas</taxon>
    </lineage>
</organism>
<reference evidence="1 2" key="1">
    <citation type="submission" date="2019-06" db="EMBL/GenBank/DDBJ databases">
        <title>Sulfurimonas gotlandica sp. nov., a chemoautotrophic and psychrotolerant epsilonproteobacterium isolated from a pelagic redoxcline, and an emended description of the genus Sulfurimonas.</title>
        <authorList>
            <person name="Wang S."/>
            <person name="Jiang L."/>
            <person name="Shao Z."/>
        </authorList>
    </citation>
    <scope>NUCLEOTIDE SEQUENCE [LARGE SCALE GENOMIC DNA]</scope>
    <source>
        <strain evidence="1 2">S2-6</strain>
    </source>
</reference>
<dbReference type="AlphaFoldDB" id="A0A7M1B6N7"/>
<name>A0A7M1B6N7_9BACT</name>
<protein>
    <submittedName>
        <fullName evidence="1">DUF4194 domain-containing protein</fullName>
    </submittedName>
</protein>
<dbReference type="EMBL" id="CP041235">
    <property type="protein sequence ID" value="QOP44428.1"/>
    <property type="molecule type" value="Genomic_DNA"/>
</dbReference>
<keyword evidence="2" id="KW-1185">Reference proteome</keyword>
<proteinExistence type="predicted"/>
<sequence length="213" mass="24661">MMKNNTQNGCLYQILLSHGESLEMNRDAKTAIILLLQGIFYKSDNEKAFYELLYNSYSAVSEYFETIGLELVIEENDGYAYLKNRVFEEGEEALPKLIKSRELSYKVSLLCVVLRRKIAEFEVQSEHERAVIGKEDIKGALELFLGTTFNELKMQKEIESTIKKVEDLGFLKKLKTVEEAYEIKPSIKAFVNASWLDDLDKKLQEYKEAKVWS</sequence>
<dbReference type="InterPro" id="IPR025449">
    <property type="entry name" value="JetB"/>
</dbReference>
<dbReference type="Proteomes" id="UP000593719">
    <property type="component" value="Chromosome"/>
</dbReference>
<evidence type="ECO:0000313" key="1">
    <source>
        <dbReference type="EMBL" id="QOP44428.1"/>
    </source>
</evidence>
<dbReference type="KEGG" id="ssei:FJR45_10900"/>
<dbReference type="Pfam" id="PF13835">
    <property type="entry name" value="DUF4194"/>
    <property type="match status" value="1"/>
</dbReference>
<gene>
    <name evidence="1" type="ORF">FJR45_10900</name>
</gene>
<accession>A0A7M1B6N7</accession>